<evidence type="ECO:0000313" key="1">
    <source>
        <dbReference type="EMBL" id="VBB10658.1"/>
    </source>
</evidence>
<dbReference type="Proteomes" id="UP000268684">
    <property type="component" value="Chromosome I"/>
</dbReference>
<dbReference type="GeneID" id="71053256"/>
<dbReference type="RefSeq" id="WP_163012808.1">
    <property type="nucleotide sequence ID" value="NZ_LR025742.1"/>
</dbReference>
<dbReference type="EMBL" id="LR025742">
    <property type="protein sequence ID" value="VBB10658.1"/>
    <property type="molecule type" value="Genomic_DNA"/>
</dbReference>
<name>A0AAJ5N3J2_9BURK</name>
<evidence type="ECO:0000313" key="2">
    <source>
        <dbReference type="Proteomes" id="UP000268684"/>
    </source>
</evidence>
<sequence>MNATTQAFDTDSIPAGMVEVDEAEFFAVMGPRDVHPRAKPDRSVWETPNRTVLGHSMPGYLAPTGKPKRFFLTASLAKLGA</sequence>
<reference evidence="1 2" key="1">
    <citation type="submission" date="2017-11" db="EMBL/GenBank/DDBJ databases">
        <authorList>
            <person name="Seth-Smith MB H."/>
        </authorList>
    </citation>
    <scope>NUCLEOTIDE SEQUENCE [LARGE SCALE GENOMIC DNA]</scope>
    <source>
        <strain evidence="1">E</strain>
    </source>
</reference>
<dbReference type="AlphaFoldDB" id="A0AAJ5N3J2"/>
<gene>
    <name evidence="1" type="ORF">BSTAB16_0765</name>
</gene>
<keyword evidence="2" id="KW-1185">Reference proteome</keyword>
<organism evidence="1 2">
    <name type="scientific">Burkholderia stabilis</name>
    <dbReference type="NCBI Taxonomy" id="95485"/>
    <lineage>
        <taxon>Bacteria</taxon>
        <taxon>Pseudomonadati</taxon>
        <taxon>Pseudomonadota</taxon>
        <taxon>Betaproteobacteria</taxon>
        <taxon>Burkholderiales</taxon>
        <taxon>Burkholderiaceae</taxon>
        <taxon>Burkholderia</taxon>
        <taxon>Burkholderia cepacia complex</taxon>
    </lineage>
</organism>
<accession>A0AAJ5N3J2</accession>
<protein>
    <submittedName>
        <fullName evidence="1">Uncharacterized protein</fullName>
    </submittedName>
</protein>
<proteinExistence type="predicted"/>